<dbReference type="EMBL" id="CAJVQA010007733">
    <property type="protein sequence ID" value="CAG8661062.1"/>
    <property type="molecule type" value="Genomic_DNA"/>
</dbReference>
<accession>A0A9N9H8C7</accession>
<dbReference type="OrthoDB" id="2428068at2759"/>
<organism evidence="1 2">
    <name type="scientific">Cetraspora pellucida</name>
    <dbReference type="NCBI Taxonomy" id="1433469"/>
    <lineage>
        <taxon>Eukaryota</taxon>
        <taxon>Fungi</taxon>
        <taxon>Fungi incertae sedis</taxon>
        <taxon>Mucoromycota</taxon>
        <taxon>Glomeromycotina</taxon>
        <taxon>Glomeromycetes</taxon>
        <taxon>Diversisporales</taxon>
        <taxon>Gigasporaceae</taxon>
        <taxon>Cetraspora</taxon>
    </lineage>
</organism>
<comment type="caution">
    <text evidence="1">The sequence shown here is derived from an EMBL/GenBank/DDBJ whole genome shotgun (WGS) entry which is preliminary data.</text>
</comment>
<name>A0A9N9H8C7_9GLOM</name>
<keyword evidence="2" id="KW-1185">Reference proteome</keyword>
<sequence>MSNSSHEVVIGYKCFLCRNQGKKCLHDEGALGIYKCKKCERKRIDCLVQCNECYKKNVPFSEECRNCKVVIEVQPTRGNFIEEDGQIYLQTSDGKIKVKVGQEELEALLKLLQNKNNLPNICEDPVSNSFVLNAINPVPINLVLEQDYLNSVNSDGSSVAPSDPFQYLSSFQFYESPGVHDHFLYNNSILYPPFPHSFYEPPYKNPITSSIFFGYP</sequence>
<dbReference type="Proteomes" id="UP000789759">
    <property type="component" value="Unassembled WGS sequence"/>
</dbReference>
<gene>
    <name evidence="1" type="ORF">CPELLU_LOCUS9805</name>
</gene>
<evidence type="ECO:0000313" key="2">
    <source>
        <dbReference type="Proteomes" id="UP000789759"/>
    </source>
</evidence>
<reference evidence="1" key="1">
    <citation type="submission" date="2021-06" db="EMBL/GenBank/DDBJ databases">
        <authorList>
            <person name="Kallberg Y."/>
            <person name="Tangrot J."/>
            <person name="Rosling A."/>
        </authorList>
    </citation>
    <scope>NUCLEOTIDE SEQUENCE</scope>
    <source>
        <strain evidence="1">FL966</strain>
    </source>
</reference>
<dbReference type="AlphaFoldDB" id="A0A9N9H8C7"/>
<evidence type="ECO:0000313" key="1">
    <source>
        <dbReference type="EMBL" id="CAG8661062.1"/>
    </source>
</evidence>
<protein>
    <submittedName>
        <fullName evidence="1">9404_t:CDS:1</fullName>
    </submittedName>
</protein>
<proteinExistence type="predicted"/>